<dbReference type="RefSeq" id="WP_222581627.1">
    <property type="nucleotide sequence ID" value="NZ_JAHVHU010000022.1"/>
</dbReference>
<sequence length="393" mass="45116">MKFILNLFILILMCIACESNSDMENKDPGMISISIPAETDGSWNAMEYFSDYQIIPLETTDASLIRRIKKVIVLKEYIIVFDSSGGKIHFFGPQGKYLHSIDVSGDGPGELLGPQDISVNPKEGALLVYDDKNGLITYDLNGQFLTQEKDVFDGVVTTNFFDVLCFERISDRTFLFRREVPGNGGDHQNGKKLYIGDFHLMTDSFLNYSLDNYTNHNTVYTNYFSAYEQGFNYWEIFNDTLYHVDGEKKTLKRKYYLDFGKRSMADLLPHSPLNELLGYLNKNGTKHSGMPRHFVEFEDKLFFNYTYDLTNNNPQVKFAVYAKESERINVFDGIHLPDEGLSFKELQFKITGDKALAVVNPIDLFENENSRTFLENYPDLQQSDNPVLVILSR</sequence>
<dbReference type="Gene3D" id="2.120.10.30">
    <property type="entry name" value="TolB, C-terminal domain"/>
    <property type="match status" value="1"/>
</dbReference>
<dbReference type="SUPFAM" id="SSF63825">
    <property type="entry name" value="YWTD domain"/>
    <property type="match status" value="1"/>
</dbReference>
<organism evidence="1 2">
    <name type="scientific">Membranihabitans marinus</name>
    <dbReference type="NCBI Taxonomy" id="1227546"/>
    <lineage>
        <taxon>Bacteria</taxon>
        <taxon>Pseudomonadati</taxon>
        <taxon>Bacteroidota</taxon>
        <taxon>Saprospiria</taxon>
        <taxon>Saprospirales</taxon>
        <taxon>Saprospiraceae</taxon>
        <taxon>Membranihabitans</taxon>
    </lineage>
</organism>
<name>A0A953HRT3_9BACT</name>
<evidence type="ECO:0000313" key="2">
    <source>
        <dbReference type="Proteomes" id="UP000753961"/>
    </source>
</evidence>
<dbReference type="EMBL" id="JAHVHU010000022">
    <property type="protein sequence ID" value="MBY5960079.1"/>
    <property type="molecule type" value="Genomic_DNA"/>
</dbReference>
<keyword evidence="2" id="KW-1185">Reference proteome</keyword>
<accession>A0A953HRT3</accession>
<dbReference type="Proteomes" id="UP000753961">
    <property type="component" value="Unassembled WGS sequence"/>
</dbReference>
<reference evidence="1" key="1">
    <citation type="submission" date="2021-06" db="EMBL/GenBank/DDBJ databases">
        <title>44 bacteria genomes isolated from Dapeng, Shenzhen.</title>
        <authorList>
            <person name="Zheng W."/>
            <person name="Yu S."/>
            <person name="Huang Y."/>
        </authorList>
    </citation>
    <scope>NUCLEOTIDE SEQUENCE</scope>
    <source>
        <strain evidence="1">DP5N28-2</strain>
    </source>
</reference>
<dbReference type="InterPro" id="IPR011042">
    <property type="entry name" value="6-blade_b-propeller_TolB-like"/>
</dbReference>
<proteinExistence type="predicted"/>
<comment type="caution">
    <text evidence="1">The sequence shown here is derived from an EMBL/GenBank/DDBJ whole genome shotgun (WGS) entry which is preliminary data.</text>
</comment>
<protein>
    <submittedName>
        <fullName evidence="1">6-bladed beta-propeller</fullName>
    </submittedName>
</protein>
<dbReference type="Pfam" id="PF17170">
    <property type="entry name" value="DUF5128"/>
    <property type="match status" value="1"/>
</dbReference>
<gene>
    <name evidence="1" type="ORF">KUV50_18145</name>
</gene>
<dbReference type="AlphaFoldDB" id="A0A953HRT3"/>
<evidence type="ECO:0000313" key="1">
    <source>
        <dbReference type="EMBL" id="MBY5960079.1"/>
    </source>
</evidence>